<proteinExistence type="predicted"/>
<reference evidence="2" key="1">
    <citation type="submission" date="2017-09" db="EMBL/GenBank/DDBJ databases">
        <title>Yangia sp. SAOS 153D whole genome sequencing.</title>
        <authorList>
            <person name="Verma A."/>
            <person name="Krishnamurthi S."/>
        </authorList>
    </citation>
    <scope>NUCLEOTIDE SEQUENCE [LARGE SCALE GENOMIC DNA]</scope>
    <source>
        <strain evidence="2">SAOS 153D</strain>
    </source>
</reference>
<sequence length="85" mass="9954">MPRVEILEAKFERQELTSLLHALRLYETHWSALVMSADHAHGREASQEMLHTWREARKLRRRIEKEIDLLPLSDASEGPASMDVY</sequence>
<gene>
    <name evidence="1" type="ORF">CLG85_022175</name>
    <name evidence="2" type="ORF">CLG85_10735</name>
</gene>
<evidence type="ECO:0000313" key="2">
    <source>
        <dbReference type="EMBL" id="PBD19180.1"/>
    </source>
</evidence>
<organism evidence="2">
    <name type="scientific">Alloyangia mangrovi</name>
    <dbReference type="NCBI Taxonomy" id="1779329"/>
    <lineage>
        <taxon>Bacteria</taxon>
        <taxon>Pseudomonadati</taxon>
        <taxon>Pseudomonadota</taxon>
        <taxon>Alphaproteobacteria</taxon>
        <taxon>Rhodobacterales</taxon>
        <taxon>Roseobacteraceae</taxon>
        <taxon>Alloyangia</taxon>
    </lineage>
</organism>
<protein>
    <submittedName>
        <fullName evidence="2">Uncharacterized protein</fullName>
    </submittedName>
</protein>
<dbReference type="EMBL" id="NTHN02000058">
    <property type="protein sequence ID" value="MCT4372866.1"/>
    <property type="molecule type" value="Genomic_DNA"/>
</dbReference>
<dbReference type="RefSeq" id="WP_095882258.1">
    <property type="nucleotide sequence ID" value="NZ_NTHN02000058.1"/>
</dbReference>
<accession>A0A2A3JXT2</accession>
<reference evidence="3" key="2">
    <citation type="submission" date="2023-07" db="EMBL/GenBank/DDBJ databases">
        <title>Yangia mangrovi SAOS 153D genome.</title>
        <authorList>
            <person name="Verma A."/>
            <person name="Pal Y."/>
            <person name="Sundharam S."/>
            <person name="Bisht B."/>
            <person name="Srinivasan K."/>
        </authorList>
    </citation>
    <scope>NUCLEOTIDE SEQUENCE [LARGE SCALE GENOMIC DNA]</scope>
    <source>
        <strain evidence="3">SAOS 153D</strain>
    </source>
</reference>
<dbReference type="AlphaFoldDB" id="A0A2A3JXT2"/>
<keyword evidence="3" id="KW-1185">Reference proteome</keyword>
<comment type="caution">
    <text evidence="2">The sequence shown here is derived from an EMBL/GenBank/DDBJ whole genome shotgun (WGS) entry which is preliminary data.</text>
</comment>
<dbReference type="EMBL" id="NTHN01000158">
    <property type="protein sequence ID" value="PBD19180.1"/>
    <property type="molecule type" value="Genomic_DNA"/>
</dbReference>
<name>A0A2A3JXT2_9RHOB</name>
<evidence type="ECO:0000313" key="1">
    <source>
        <dbReference type="EMBL" id="MCT4372866.1"/>
    </source>
</evidence>
<evidence type="ECO:0000313" key="3">
    <source>
        <dbReference type="Proteomes" id="UP000217448"/>
    </source>
</evidence>
<dbReference type="Proteomes" id="UP000217448">
    <property type="component" value="Unassembled WGS sequence"/>
</dbReference>
<reference evidence="1" key="3">
    <citation type="submission" date="2024-05" db="EMBL/GenBank/DDBJ databases">
        <title>Yangia mangrovi SAOS 153D genome.</title>
        <authorList>
            <person name="Verma A."/>
            <person name="Pal Y."/>
            <person name="Sundharam S."/>
            <person name="Bisht B."/>
            <person name="Srinivasan K."/>
        </authorList>
    </citation>
    <scope>NUCLEOTIDE SEQUENCE</scope>
    <source>
        <strain evidence="1">SAOS 153D</strain>
    </source>
</reference>